<dbReference type="RefSeq" id="WP_308711777.1">
    <property type="nucleotide sequence ID" value="NZ_JAVHUY010000006.1"/>
</dbReference>
<dbReference type="Proteomes" id="UP001230908">
    <property type="component" value="Unassembled WGS sequence"/>
</dbReference>
<sequence length="111" mass="11864">MIEITIGASQPMSASVSAWAKTTITMTIDKRRGFRWGTGVIEHACRRGGNLMVISGTLSACSPLVGTVFAARERLLPLYPAVTSPAFEITCCSGGEIMRSRQVPIGAEHPK</sequence>
<gene>
    <name evidence="1" type="ORF">RB614_08205</name>
</gene>
<evidence type="ECO:0000313" key="1">
    <source>
        <dbReference type="EMBL" id="MDQ7904505.1"/>
    </source>
</evidence>
<comment type="caution">
    <text evidence="1">The sequence shown here is derived from an EMBL/GenBank/DDBJ whole genome shotgun (WGS) entry which is preliminary data.</text>
</comment>
<protein>
    <submittedName>
        <fullName evidence="1">Uncharacterized protein</fullName>
    </submittedName>
</protein>
<organism evidence="1 2">
    <name type="scientific">Phytohabitans maris</name>
    <dbReference type="NCBI Taxonomy" id="3071409"/>
    <lineage>
        <taxon>Bacteria</taxon>
        <taxon>Bacillati</taxon>
        <taxon>Actinomycetota</taxon>
        <taxon>Actinomycetes</taxon>
        <taxon>Micromonosporales</taxon>
        <taxon>Micromonosporaceae</taxon>
    </lineage>
</organism>
<reference evidence="1 2" key="1">
    <citation type="submission" date="2023-08" db="EMBL/GenBank/DDBJ databases">
        <title>Phytohabitans sansha sp. nov., isolated from marine sediment.</title>
        <authorList>
            <person name="Zhao Y."/>
            <person name="Yi K."/>
        </authorList>
    </citation>
    <scope>NUCLEOTIDE SEQUENCE [LARGE SCALE GENOMIC DNA]</scope>
    <source>
        <strain evidence="1 2">ZYX-F-186</strain>
    </source>
</reference>
<accession>A0ABU0ZDV7</accession>
<proteinExistence type="predicted"/>
<dbReference type="EMBL" id="JAVHUY010000006">
    <property type="protein sequence ID" value="MDQ7904505.1"/>
    <property type="molecule type" value="Genomic_DNA"/>
</dbReference>
<evidence type="ECO:0000313" key="2">
    <source>
        <dbReference type="Proteomes" id="UP001230908"/>
    </source>
</evidence>
<name>A0ABU0ZDV7_9ACTN</name>
<keyword evidence="2" id="KW-1185">Reference proteome</keyword>